<keyword evidence="3" id="KW-1185">Reference proteome</keyword>
<accession>A0A934WJF9</accession>
<evidence type="ECO:0000256" key="1">
    <source>
        <dbReference type="SAM" id="SignalP"/>
    </source>
</evidence>
<evidence type="ECO:0000313" key="3">
    <source>
        <dbReference type="Proteomes" id="UP000706333"/>
    </source>
</evidence>
<evidence type="ECO:0000313" key="2">
    <source>
        <dbReference type="EMBL" id="MBK5927902.1"/>
    </source>
</evidence>
<feature type="chain" id="PRO_5037826615" description="DUF2155 domain-containing protein" evidence="1">
    <location>
        <begin position="19"/>
        <end position="123"/>
    </location>
</feature>
<comment type="caution">
    <text evidence="2">The sequence shown here is derived from an EMBL/GenBank/DDBJ whole genome shotgun (WGS) entry which is preliminary data.</text>
</comment>
<gene>
    <name evidence="2" type="ORF">CCR87_11295</name>
</gene>
<evidence type="ECO:0008006" key="4">
    <source>
        <dbReference type="Google" id="ProtNLM"/>
    </source>
</evidence>
<dbReference type="AlphaFoldDB" id="A0A934WJF9"/>
<dbReference type="Pfam" id="PF09923">
    <property type="entry name" value="DUF2155"/>
    <property type="match status" value="1"/>
</dbReference>
<dbReference type="Proteomes" id="UP000706333">
    <property type="component" value="Unassembled WGS sequence"/>
</dbReference>
<reference evidence="2" key="2">
    <citation type="journal article" date="2020" name="Microorganisms">
        <title>Osmotic Adaptation and Compatible Solute Biosynthesis of Phototrophic Bacteria as Revealed from Genome Analyses.</title>
        <authorList>
            <person name="Imhoff J.F."/>
            <person name="Rahn T."/>
            <person name="Kunzel S."/>
            <person name="Keller A."/>
            <person name="Neulinger S.C."/>
        </authorList>
    </citation>
    <scope>NUCLEOTIDE SEQUENCE</scope>
    <source>
        <strain evidence="2">LMG 28126</strain>
    </source>
</reference>
<proteinExistence type="predicted"/>
<organism evidence="2 3">
    <name type="scientific">Rhodobaculum claviforme</name>
    <dbReference type="NCBI Taxonomy" id="1549854"/>
    <lineage>
        <taxon>Bacteria</taxon>
        <taxon>Pseudomonadati</taxon>
        <taxon>Pseudomonadota</taxon>
        <taxon>Alphaproteobacteria</taxon>
        <taxon>Rhodobacterales</taxon>
        <taxon>Paracoccaceae</taxon>
        <taxon>Rhodobaculum</taxon>
    </lineage>
</organism>
<feature type="signal peptide" evidence="1">
    <location>
        <begin position="1"/>
        <end position="18"/>
    </location>
</feature>
<sequence length="123" mass="12815">MRVLTLTLALAIAGPAAAQAPAPLEVAPATGAVLRGLDKVAGAAHDLTVAVGDSVTFGRLTVTLLECRYPVGNPSGDGYAYLLIHDARHDGAVFRGWMVAASPALNALDHPRFDVWLIRCTNA</sequence>
<reference evidence="2" key="1">
    <citation type="submission" date="2017-05" db="EMBL/GenBank/DDBJ databases">
        <authorList>
            <person name="Imhoff J.F."/>
            <person name="Rahn T."/>
            <person name="Kuenzel S."/>
            <person name="Neulinger S.C."/>
        </authorList>
    </citation>
    <scope>NUCLEOTIDE SEQUENCE</scope>
    <source>
        <strain evidence="2">LMG 28126</strain>
    </source>
</reference>
<dbReference type="RefSeq" id="WP_242511974.1">
    <property type="nucleotide sequence ID" value="NZ_NHSD01000280.1"/>
</dbReference>
<protein>
    <recommendedName>
        <fullName evidence="4">DUF2155 domain-containing protein</fullName>
    </recommendedName>
</protein>
<keyword evidence="1" id="KW-0732">Signal</keyword>
<dbReference type="InterPro" id="IPR019225">
    <property type="entry name" value="DUF2155"/>
</dbReference>
<name>A0A934WJF9_9RHOB</name>
<dbReference type="EMBL" id="NHSD01000280">
    <property type="protein sequence ID" value="MBK5927902.1"/>
    <property type="molecule type" value="Genomic_DNA"/>
</dbReference>